<proteinExistence type="predicted"/>
<feature type="region of interest" description="Disordered" evidence="1">
    <location>
        <begin position="125"/>
        <end position="167"/>
    </location>
</feature>
<protein>
    <submittedName>
        <fullName evidence="2">Uncharacterized protein</fullName>
    </submittedName>
</protein>
<dbReference type="Proteomes" id="UP000287651">
    <property type="component" value="Unassembled WGS sequence"/>
</dbReference>
<comment type="caution">
    <text evidence="2">The sequence shown here is derived from an EMBL/GenBank/DDBJ whole genome shotgun (WGS) entry which is preliminary data.</text>
</comment>
<evidence type="ECO:0000313" key="2">
    <source>
        <dbReference type="EMBL" id="RRT59775.1"/>
    </source>
</evidence>
<dbReference type="EMBL" id="AMZH03008075">
    <property type="protein sequence ID" value="RRT59775.1"/>
    <property type="molecule type" value="Genomic_DNA"/>
</dbReference>
<organism evidence="2 3">
    <name type="scientific">Ensete ventricosum</name>
    <name type="common">Abyssinian banana</name>
    <name type="synonym">Musa ensete</name>
    <dbReference type="NCBI Taxonomy" id="4639"/>
    <lineage>
        <taxon>Eukaryota</taxon>
        <taxon>Viridiplantae</taxon>
        <taxon>Streptophyta</taxon>
        <taxon>Embryophyta</taxon>
        <taxon>Tracheophyta</taxon>
        <taxon>Spermatophyta</taxon>
        <taxon>Magnoliopsida</taxon>
        <taxon>Liliopsida</taxon>
        <taxon>Zingiberales</taxon>
        <taxon>Musaceae</taxon>
        <taxon>Ensete</taxon>
    </lineage>
</organism>
<name>A0A426Z730_ENSVE</name>
<gene>
    <name evidence="2" type="ORF">B296_00014360</name>
</gene>
<dbReference type="AlphaFoldDB" id="A0A426Z730"/>
<reference evidence="2 3" key="1">
    <citation type="journal article" date="2014" name="Agronomy (Basel)">
        <title>A Draft Genome Sequence for Ensete ventricosum, the Drought-Tolerant Tree Against Hunger.</title>
        <authorList>
            <person name="Harrison J."/>
            <person name="Moore K.A."/>
            <person name="Paszkiewicz K."/>
            <person name="Jones T."/>
            <person name="Grant M."/>
            <person name="Ambacheew D."/>
            <person name="Muzemil S."/>
            <person name="Studholme D.J."/>
        </authorList>
    </citation>
    <scope>NUCLEOTIDE SEQUENCE [LARGE SCALE GENOMIC DNA]</scope>
</reference>
<feature type="compositionally biased region" description="Basic and acidic residues" evidence="1">
    <location>
        <begin position="155"/>
        <end position="167"/>
    </location>
</feature>
<sequence length="185" mass="20491">MQYRQSCPVRDKIMRRYDQKLLGAPLWCTTQQEEGLWIQGVNAMVPLKRVFVCASELALDENLSHQHKGTVYHRGRSLSASTSMIRAAGELDYFSAHIRLREPGKSKDKVDAVYLSIDQGELLGGHNGVEAGGRKGRGSDDESRGAQLPKSKASVSKEVDSEEHHSAAEADLLIAKEGMQMQVNR</sequence>
<accession>A0A426Z730</accession>
<evidence type="ECO:0000256" key="1">
    <source>
        <dbReference type="SAM" id="MobiDB-lite"/>
    </source>
</evidence>
<evidence type="ECO:0000313" key="3">
    <source>
        <dbReference type="Proteomes" id="UP000287651"/>
    </source>
</evidence>